<sequence>MSYLVNIRLVLRPTPKHFRVTKNSFTGPVRKPVVSEDGYDFPPMLDLIHNPKKKTFVPKSAEEEYKSFPSTLKMIHGDD</sequence>
<proteinExistence type="predicted"/>
<protein>
    <submittedName>
        <fullName evidence="1">Putative orfan</fullName>
    </submittedName>
</protein>
<reference evidence="1" key="1">
    <citation type="submission" date="2017-01" db="EMBL/GenBank/DDBJ databases">
        <authorList>
            <person name="Assis F.L."/>
            <person name="Abrahao J.S."/>
            <person name="Silva L."/>
            <person name="Khalil J.B."/>
            <person name="Rodrigues R."/>
            <person name="Silva L.S."/>
            <person name="Arantes T."/>
            <person name="Boratto P."/>
            <person name="Andrade M."/>
            <person name="Kroon E.G."/>
            <person name="Ribeiro B."/>
            <person name="Bergier I."/>
            <person name="Seligmann H."/>
            <person name="Ghigo E."/>
            <person name="Colson P."/>
            <person name="Levasseur A."/>
            <person name="Raoult D."/>
            <person name="Scola B.L."/>
        </authorList>
    </citation>
    <scope>NUCLEOTIDE SEQUENCE</scope>
    <source>
        <strain evidence="1">Soda lake</strain>
    </source>
</reference>
<dbReference type="KEGG" id="vg:80519329"/>
<accession>A0A6N1P242</accession>
<organism evidence="1">
    <name type="scientific">Tupanvirus soda lake</name>
    <dbReference type="NCBI Taxonomy" id="2126985"/>
    <lineage>
        <taxon>Viruses</taxon>
        <taxon>Varidnaviria</taxon>
        <taxon>Bamfordvirae</taxon>
        <taxon>Nucleocytoviricota</taxon>
        <taxon>Megaviricetes</taxon>
        <taxon>Imitervirales</taxon>
        <taxon>Mimiviridae</taxon>
        <taxon>Megamimivirinae</taxon>
        <taxon>Tupanvirus</taxon>
        <taxon>Tupanvirus salinum</taxon>
    </lineage>
</organism>
<evidence type="ECO:0000313" key="1">
    <source>
        <dbReference type="EMBL" id="QKU35882.1"/>
    </source>
</evidence>
<dbReference type="EMBL" id="KY523104">
    <property type="protein sequence ID" value="QKU35882.1"/>
    <property type="molecule type" value="Genomic_DNA"/>
</dbReference>
<reference evidence="1" key="2">
    <citation type="journal article" date="2018" name="Nat. Commun.">
        <title>Tailed giant Tupanvirus possesses the most complete translational apparatus of the known virosphere.</title>
        <authorList>
            <person name="Abrahao J."/>
            <person name="Silva L."/>
            <person name="Silva L.S."/>
            <person name="Khalil J.Y.B."/>
            <person name="Rodrigues R."/>
            <person name="Arantes T."/>
            <person name="Assis F."/>
            <person name="Boratto P."/>
            <person name="Andrade M."/>
            <person name="Kroon E.G."/>
            <person name="Ribeiro B."/>
            <person name="Bergier I."/>
            <person name="Seligmann H."/>
            <person name="Ghigo E."/>
            <person name="Colson P."/>
            <person name="Levasseur A."/>
            <person name="Kroemer G."/>
            <person name="Raoult D."/>
            <person name="La Scola B."/>
        </authorList>
    </citation>
    <scope>NUCLEOTIDE SEQUENCE [LARGE SCALE GENOMIC DNA]</scope>
    <source>
        <strain evidence="1">Soda lake</strain>
    </source>
</reference>
<dbReference type="RefSeq" id="YP_010782565.1">
    <property type="nucleotide sequence ID" value="NC_075039.1"/>
</dbReference>
<dbReference type="GeneID" id="80519329"/>
<name>A0A6N1P242_9VIRU</name>